<organism evidence="1 2">
    <name type="scientific">Tanacetum coccineum</name>
    <dbReference type="NCBI Taxonomy" id="301880"/>
    <lineage>
        <taxon>Eukaryota</taxon>
        <taxon>Viridiplantae</taxon>
        <taxon>Streptophyta</taxon>
        <taxon>Embryophyta</taxon>
        <taxon>Tracheophyta</taxon>
        <taxon>Spermatophyta</taxon>
        <taxon>Magnoliopsida</taxon>
        <taxon>eudicotyledons</taxon>
        <taxon>Gunneridae</taxon>
        <taxon>Pentapetalae</taxon>
        <taxon>asterids</taxon>
        <taxon>campanulids</taxon>
        <taxon>Asterales</taxon>
        <taxon>Asteraceae</taxon>
        <taxon>Asteroideae</taxon>
        <taxon>Anthemideae</taxon>
        <taxon>Anthemidinae</taxon>
        <taxon>Tanacetum</taxon>
    </lineage>
</organism>
<reference evidence="1" key="1">
    <citation type="journal article" date="2022" name="Int. J. Mol. Sci.">
        <title>Draft Genome of Tanacetum Coccineum: Genomic Comparison of Closely Related Tanacetum-Family Plants.</title>
        <authorList>
            <person name="Yamashiro T."/>
            <person name="Shiraishi A."/>
            <person name="Nakayama K."/>
            <person name="Satake H."/>
        </authorList>
    </citation>
    <scope>NUCLEOTIDE SEQUENCE</scope>
</reference>
<evidence type="ECO:0000313" key="1">
    <source>
        <dbReference type="EMBL" id="GJT06752.1"/>
    </source>
</evidence>
<accession>A0ABQ5AXZ7</accession>
<comment type="caution">
    <text evidence="1">The sequence shown here is derived from an EMBL/GenBank/DDBJ whole genome shotgun (WGS) entry which is preliminary data.</text>
</comment>
<gene>
    <name evidence="1" type="ORF">Tco_0841214</name>
</gene>
<protein>
    <submittedName>
        <fullName evidence="1">Uncharacterized protein</fullName>
    </submittedName>
</protein>
<dbReference type="Proteomes" id="UP001151760">
    <property type="component" value="Unassembled WGS sequence"/>
</dbReference>
<reference evidence="1" key="2">
    <citation type="submission" date="2022-01" db="EMBL/GenBank/DDBJ databases">
        <authorList>
            <person name="Yamashiro T."/>
            <person name="Shiraishi A."/>
            <person name="Satake H."/>
            <person name="Nakayama K."/>
        </authorList>
    </citation>
    <scope>NUCLEOTIDE SEQUENCE</scope>
</reference>
<sequence length="130" mass="14967">MLLEGQKWAGYKKNLATFESKIAMLEDEKSRLEEVETWLRQEVVDAKHDRAEVVSKVVLYIAMALVHNDDMAKLVGRIMTSASSTEYVLLWRRYEGMNMTVFLLLKGRDVVDVVDVVVHKCIFPQLLPPK</sequence>
<dbReference type="EMBL" id="BQNB010012694">
    <property type="protein sequence ID" value="GJT06752.1"/>
    <property type="molecule type" value="Genomic_DNA"/>
</dbReference>
<proteinExistence type="predicted"/>
<keyword evidence="2" id="KW-1185">Reference proteome</keyword>
<evidence type="ECO:0000313" key="2">
    <source>
        <dbReference type="Proteomes" id="UP001151760"/>
    </source>
</evidence>
<name>A0ABQ5AXZ7_9ASTR</name>